<feature type="compositionally biased region" description="Low complexity" evidence="1">
    <location>
        <begin position="549"/>
        <end position="562"/>
    </location>
</feature>
<feature type="compositionally biased region" description="Polar residues" evidence="1">
    <location>
        <begin position="530"/>
        <end position="539"/>
    </location>
</feature>
<feature type="compositionally biased region" description="Basic and acidic residues" evidence="1">
    <location>
        <begin position="563"/>
        <end position="578"/>
    </location>
</feature>
<feature type="compositionally biased region" description="Basic and acidic residues" evidence="1">
    <location>
        <begin position="1234"/>
        <end position="1243"/>
    </location>
</feature>
<dbReference type="Proteomes" id="UP000186136">
    <property type="component" value="Unassembled WGS sequence"/>
</dbReference>
<feature type="compositionally biased region" description="Basic and acidic residues" evidence="1">
    <location>
        <begin position="7"/>
        <end position="24"/>
    </location>
</feature>
<feature type="compositionally biased region" description="Basic and acidic residues" evidence="1">
    <location>
        <begin position="88"/>
        <end position="105"/>
    </location>
</feature>
<feature type="region of interest" description="Disordered" evidence="1">
    <location>
        <begin position="124"/>
        <end position="995"/>
    </location>
</feature>
<feature type="compositionally biased region" description="Polar residues" evidence="1">
    <location>
        <begin position="361"/>
        <end position="373"/>
    </location>
</feature>
<feature type="compositionally biased region" description="Polar residues" evidence="1">
    <location>
        <begin position="632"/>
        <end position="648"/>
    </location>
</feature>
<feature type="compositionally biased region" description="Polar residues" evidence="1">
    <location>
        <begin position="228"/>
        <end position="256"/>
    </location>
</feature>
<feature type="compositionally biased region" description="Polar residues" evidence="1">
    <location>
        <begin position="957"/>
        <end position="980"/>
    </location>
</feature>
<keyword evidence="3" id="KW-1185">Reference proteome</keyword>
<feature type="compositionally biased region" description="Polar residues" evidence="1">
    <location>
        <begin position="318"/>
        <end position="335"/>
    </location>
</feature>
<reference evidence="2 3" key="1">
    <citation type="submission" date="2016-08" db="EMBL/GenBank/DDBJ databases">
        <title>Whole genome shotgun sequence of Pichia membranifaciens KS47-1.</title>
        <authorList>
            <person name="Konishi M."/>
            <person name="Ishida M."/>
            <person name="Arakawa T."/>
            <person name="Kato Y."/>
            <person name="Horiuchi J."/>
        </authorList>
    </citation>
    <scope>NUCLEOTIDE SEQUENCE [LARGE SCALE GENOMIC DNA]</scope>
    <source>
        <strain evidence="2 3">KS47-1</strain>
    </source>
</reference>
<feature type="compositionally biased region" description="Polar residues" evidence="1">
    <location>
        <begin position="410"/>
        <end position="419"/>
    </location>
</feature>
<organism evidence="2 3">
    <name type="scientific">Pichia membranifaciens</name>
    <dbReference type="NCBI Taxonomy" id="4926"/>
    <lineage>
        <taxon>Eukaryota</taxon>
        <taxon>Fungi</taxon>
        <taxon>Dikarya</taxon>
        <taxon>Ascomycota</taxon>
        <taxon>Saccharomycotina</taxon>
        <taxon>Pichiomycetes</taxon>
        <taxon>Pichiales</taxon>
        <taxon>Pichiaceae</taxon>
        <taxon>Pichia</taxon>
    </lineage>
</organism>
<feature type="compositionally biased region" description="Gly residues" evidence="1">
    <location>
        <begin position="179"/>
        <end position="189"/>
    </location>
</feature>
<feature type="compositionally biased region" description="Basic and acidic residues" evidence="1">
    <location>
        <begin position="919"/>
        <end position="939"/>
    </location>
</feature>
<sequence length="1243" mass="129499">MLHGDHRKTEQHITDLKNPQKDSSRTANTAAADESTPRDQSYLSSITEQTKNLLNYDDNGHEQHAANTGRTTTHGEPVSSTHAANASHFERDPALQDIHTVDPKHSNAKYANYTYKSMVDPVITNRDVEESQRRVKEISRQKRDPLASKDAKHASGDYAGGASMGSGSAAADVDDRSSGSGGGLLGKLGFGHRKSKSEDASGAPGEADKTYNIPQESQYQTYFEEVPGNQQGYQKNAGVSGSAAGSRNVNIKSRSQGVDDGGKYAASNTMSNPASGTGFAESRNAYGSDTGYRNKDATNLSAQQGIRKAEGDDYTQDAGFTTGDNYTSKDSNTAKDSYGNKDSHGKYSYGSKDPYGVKESGFSTTQKQHSQKGAHNEDSRYLNKDTEGYGDRTYDSKQHVGEFHSEHSENQGVWSSITNYLGMGSNSEENEEGENYGYDNQMPGGLNIQNRELSGAQEYEGYNGASGAGGAGGAGLSNNAQGGSFEPSLSCPSGASPSENKRRAQQHQMKSQNFVSSQSQDQYYGVTPGANKSNTSGTTGAYAVLPSEGTRGTNAGTTGAATDSDRHAGNKHLDKQDVTSDLVTDSTPYRMVQNPKNEEYLKSKDSEGLKVNKKIGETAGYDNIQGGAYGTTGANQQFGQSTTSQPQGSKYLGKNQPGVDKSNTAATHGDNKLTDKSGVLLASPSRKGKNDGYYAGTKTKDQKASSGNMSGAGFASGNTTGYTSDNAFGAGYEHSGAGQNPSHSYERNTSQGFASESNKGFSGKDSKAGVAGTGTAVASGVTGQHAVKSSTGPGLAYSGDDAGITSNQVPGDIESKAKHASNLSPTSADRNYGGNGSDTYNGGTSGYQDYEENSGSFGNSASGASDSKGGQFVRDKNGKYDFKNNSAGQDATDEKYQDESLDKHKKSENQPLNKIKNLFTKDKKGKKDAAEKREVKEHGTVFGSQKSGQRHAEGSNYPGSRNSALGSDANYISGQGNNGSDAIYAGGSGTESYGTDANYASGTGGAVNYVGGSDKAYASDPSYTSGTGGFKVHDSNYSGGSSGNKAYNSDPTYTSGSGSKAYTSDPSYTSGTKVVYTSDPGYIGGAGSKAPSSGANYGSGSGTKTHASTANYASGSGKSNIAGGSKTHAPGSGYNHSSGSKNIAADPNYSLSASNKAFKDAEYANLSGARGKNSEYLGGAAGAGTIGSGSGGANYSTQNTPGAGNMGSNAYQNQQFDESSPNYEEGGQHHRKKSLIDTIKDKL</sequence>
<feature type="region of interest" description="Disordered" evidence="1">
    <location>
        <begin position="1120"/>
        <end position="1139"/>
    </location>
</feature>
<feature type="compositionally biased region" description="Polar residues" evidence="1">
    <location>
        <begin position="212"/>
        <end position="221"/>
    </location>
</feature>
<evidence type="ECO:0000313" key="3">
    <source>
        <dbReference type="Proteomes" id="UP000186136"/>
    </source>
</evidence>
<feature type="compositionally biased region" description="Polar residues" evidence="1">
    <location>
        <begin position="506"/>
        <end position="522"/>
    </location>
</feature>
<feature type="region of interest" description="Disordered" evidence="1">
    <location>
        <begin position="1"/>
        <end position="106"/>
    </location>
</feature>
<dbReference type="OrthoDB" id="4095926at2759"/>
<feature type="region of interest" description="Disordered" evidence="1">
    <location>
        <begin position="1088"/>
        <end position="1111"/>
    </location>
</feature>
<feature type="compositionally biased region" description="Basic and acidic residues" evidence="1">
    <location>
        <begin position="873"/>
        <end position="882"/>
    </location>
</feature>
<feature type="compositionally biased region" description="Polar residues" evidence="1">
    <location>
        <begin position="737"/>
        <end position="760"/>
    </location>
</feature>
<feature type="compositionally biased region" description="Basic and acidic residues" evidence="1">
    <location>
        <begin position="892"/>
        <end position="908"/>
    </location>
</feature>
<dbReference type="EMBL" id="BDGI01000026">
    <property type="protein sequence ID" value="GAV27215.1"/>
    <property type="molecule type" value="Genomic_DNA"/>
</dbReference>
<feature type="compositionally biased region" description="Polar residues" evidence="1">
    <location>
        <begin position="716"/>
        <end position="726"/>
    </location>
</feature>
<feature type="compositionally biased region" description="Gly residues" evidence="1">
    <location>
        <begin position="464"/>
        <end position="475"/>
    </location>
</feature>
<protein>
    <submittedName>
        <fullName evidence="2">Uncharacterized protein</fullName>
    </submittedName>
</protein>
<evidence type="ECO:0000313" key="2">
    <source>
        <dbReference type="EMBL" id="GAV27215.1"/>
    </source>
</evidence>
<gene>
    <name evidence="2" type="ORF">PMKS-000679</name>
</gene>
<dbReference type="AlphaFoldDB" id="A0A1Q2YCG1"/>
<evidence type="ECO:0000256" key="1">
    <source>
        <dbReference type="SAM" id="MobiDB-lite"/>
    </source>
</evidence>
<feature type="compositionally biased region" description="Basic and acidic residues" evidence="1">
    <location>
        <begin position="596"/>
        <end position="616"/>
    </location>
</feature>
<feature type="compositionally biased region" description="Polar residues" evidence="1">
    <location>
        <begin position="38"/>
        <end position="53"/>
    </location>
</feature>
<proteinExistence type="predicted"/>
<feature type="compositionally biased region" description="Basic and acidic residues" evidence="1">
    <location>
        <begin position="374"/>
        <end position="409"/>
    </location>
</feature>
<feature type="compositionally biased region" description="Low complexity" evidence="1">
    <location>
        <begin position="853"/>
        <end position="867"/>
    </location>
</feature>
<feature type="compositionally biased region" description="Polar residues" evidence="1">
    <location>
        <begin position="1096"/>
        <end position="1111"/>
    </location>
</feature>
<feature type="compositionally biased region" description="Polar residues" evidence="1">
    <location>
        <begin position="1194"/>
        <end position="1222"/>
    </location>
</feature>
<accession>A0A1Q2YCG1</accession>
<comment type="caution">
    <text evidence="2">The sequence shown here is derived from an EMBL/GenBank/DDBJ whole genome shotgun (WGS) entry which is preliminary data.</text>
</comment>
<feature type="compositionally biased region" description="Polar residues" evidence="1">
    <location>
        <begin position="65"/>
        <end position="84"/>
    </location>
</feature>
<feature type="compositionally biased region" description="Low complexity" evidence="1">
    <location>
        <begin position="768"/>
        <end position="783"/>
    </location>
</feature>
<feature type="region of interest" description="Disordered" evidence="1">
    <location>
        <begin position="1192"/>
        <end position="1243"/>
    </location>
</feature>
<feature type="compositionally biased region" description="Basic and acidic residues" evidence="1">
    <location>
        <begin position="126"/>
        <end position="155"/>
    </location>
</feature>
<name>A0A1Q2YCG1_9ASCO</name>
<feature type="compositionally biased region" description="Polar residues" evidence="1">
    <location>
        <begin position="266"/>
        <end position="275"/>
    </location>
</feature>